<dbReference type="OrthoDB" id="8914044at2"/>
<feature type="region of interest" description="Disordered" evidence="1">
    <location>
        <begin position="90"/>
        <end position="231"/>
    </location>
</feature>
<feature type="chain" id="PRO_5010278847" description="TolA protein" evidence="2">
    <location>
        <begin position="29"/>
        <end position="231"/>
    </location>
</feature>
<dbReference type="AlphaFoldDB" id="A0A1I7HSF2"/>
<sequence>MKRFLPFSPRVLVVCLAACLLAAAPVRAQQGAAPGEAAQAAPSALQAQRAQTRARIASEREALAQERQAAEAACYQRFAVEDCLSQVRARDREAQTRLRREEQAISDAERRERTADRLRTIEEKQRAAQDAAAGAVPRAPAPRMAVQERINRDAQARERAERQKAHAQSKAAENAQRAAAARTREAEARERYEAKQKQAQERREKHRQEAAEDAAQGRKPAASLPVPGGQP</sequence>
<organism evidence="3 4">
    <name type="scientific">Paenacidovorax caeni</name>
    <dbReference type="NCBI Taxonomy" id="343013"/>
    <lineage>
        <taxon>Bacteria</taxon>
        <taxon>Pseudomonadati</taxon>
        <taxon>Pseudomonadota</taxon>
        <taxon>Betaproteobacteria</taxon>
        <taxon>Burkholderiales</taxon>
        <taxon>Comamonadaceae</taxon>
        <taxon>Paenacidovorax</taxon>
    </lineage>
</organism>
<feature type="compositionally biased region" description="Basic and acidic residues" evidence="1">
    <location>
        <begin position="182"/>
        <end position="210"/>
    </location>
</feature>
<evidence type="ECO:0000256" key="1">
    <source>
        <dbReference type="SAM" id="MobiDB-lite"/>
    </source>
</evidence>
<feature type="compositionally biased region" description="Basic and acidic residues" evidence="1">
    <location>
        <begin position="149"/>
        <end position="164"/>
    </location>
</feature>
<keyword evidence="4" id="KW-1185">Reference proteome</keyword>
<feature type="signal peptide" evidence="2">
    <location>
        <begin position="1"/>
        <end position="28"/>
    </location>
</feature>
<feature type="compositionally biased region" description="Basic and acidic residues" evidence="1">
    <location>
        <begin position="90"/>
        <end position="127"/>
    </location>
</feature>
<dbReference type="RefSeq" id="WP_074930181.1">
    <property type="nucleotide sequence ID" value="NZ_CYIG01000006.1"/>
</dbReference>
<evidence type="ECO:0008006" key="5">
    <source>
        <dbReference type="Google" id="ProtNLM"/>
    </source>
</evidence>
<proteinExistence type="predicted"/>
<feature type="compositionally biased region" description="Low complexity" evidence="1">
    <location>
        <begin position="166"/>
        <end position="181"/>
    </location>
</feature>
<evidence type="ECO:0000313" key="4">
    <source>
        <dbReference type="Proteomes" id="UP000183656"/>
    </source>
</evidence>
<accession>A0A1I7HSF2</accession>
<reference evidence="3 4" key="1">
    <citation type="submission" date="2016-10" db="EMBL/GenBank/DDBJ databases">
        <authorList>
            <person name="de Groot N.N."/>
        </authorList>
    </citation>
    <scope>NUCLEOTIDE SEQUENCE [LARGE SCALE GENOMIC DNA]</scope>
    <source>
        <strain evidence="3 4">R-24608</strain>
    </source>
</reference>
<feature type="compositionally biased region" description="Low complexity" evidence="1">
    <location>
        <begin position="128"/>
        <end position="147"/>
    </location>
</feature>
<gene>
    <name evidence="3" type="ORF">SAMN04489707_101235</name>
</gene>
<dbReference type="STRING" id="343013.SAMN04489707_101235"/>
<evidence type="ECO:0000256" key="2">
    <source>
        <dbReference type="SAM" id="SignalP"/>
    </source>
</evidence>
<dbReference type="Proteomes" id="UP000183656">
    <property type="component" value="Unassembled WGS sequence"/>
</dbReference>
<keyword evidence="2" id="KW-0732">Signal</keyword>
<name>A0A1I7HSF2_9BURK</name>
<protein>
    <recommendedName>
        <fullName evidence="5">TolA protein</fullName>
    </recommendedName>
</protein>
<evidence type="ECO:0000313" key="3">
    <source>
        <dbReference type="EMBL" id="SFU63621.1"/>
    </source>
</evidence>
<dbReference type="EMBL" id="FPBX01000012">
    <property type="protein sequence ID" value="SFU63621.1"/>
    <property type="molecule type" value="Genomic_DNA"/>
</dbReference>